<dbReference type="AlphaFoldDB" id="A0A3S1C4U6"/>
<gene>
    <name evidence="2" type="ORF">DSM106972_086630</name>
</gene>
<dbReference type="InterPro" id="IPR029063">
    <property type="entry name" value="SAM-dependent_MTases_sf"/>
</dbReference>
<proteinExistence type="predicted"/>
<dbReference type="OrthoDB" id="9779104at2"/>
<evidence type="ECO:0000259" key="1">
    <source>
        <dbReference type="Pfam" id="PF13649"/>
    </source>
</evidence>
<reference evidence="2" key="2">
    <citation type="journal article" date="2019" name="Genome Biol. Evol.">
        <title>Day and night: Metabolic profiles and evolutionary relationships of six axenic non-marine cyanobacteria.</title>
        <authorList>
            <person name="Will S.E."/>
            <person name="Henke P."/>
            <person name="Boedeker C."/>
            <person name="Huang S."/>
            <person name="Brinkmann H."/>
            <person name="Rohde M."/>
            <person name="Jarek M."/>
            <person name="Friedl T."/>
            <person name="Seufert S."/>
            <person name="Schumacher M."/>
            <person name="Overmann J."/>
            <person name="Neumann-Schaal M."/>
            <person name="Petersen J."/>
        </authorList>
    </citation>
    <scope>NUCLEOTIDE SEQUENCE [LARGE SCALE GENOMIC DNA]</scope>
    <source>
        <strain evidence="2">PCC 7102</strain>
    </source>
</reference>
<dbReference type="Pfam" id="PF13649">
    <property type="entry name" value="Methyltransf_25"/>
    <property type="match status" value="1"/>
</dbReference>
<protein>
    <recommendedName>
        <fullName evidence="1">Methyltransferase domain-containing protein</fullName>
    </recommendedName>
</protein>
<comment type="caution">
    <text evidence="2">The sequence shown here is derived from an EMBL/GenBank/DDBJ whole genome shotgun (WGS) entry which is preliminary data.</text>
</comment>
<keyword evidence="3" id="KW-1185">Reference proteome</keyword>
<organism evidence="2 3">
    <name type="scientific">Dulcicalothrix desertica PCC 7102</name>
    <dbReference type="NCBI Taxonomy" id="232991"/>
    <lineage>
        <taxon>Bacteria</taxon>
        <taxon>Bacillati</taxon>
        <taxon>Cyanobacteriota</taxon>
        <taxon>Cyanophyceae</taxon>
        <taxon>Nostocales</taxon>
        <taxon>Calotrichaceae</taxon>
        <taxon>Dulcicalothrix</taxon>
    </lineage>
</organism>
<name>A0A3S1C4U6_9CYAN</name>
<evidence type="ECO:0000313" key="2">
    <source>
        <dbReference type="EMBL" id="RUS96640.1"/>
    </source>
</evidence>
<dbReference type="CDD" id="cd02440">
    <property type="entry name" value="AdoMet_MTases"/>
    <property type="match status" value="1"/>
</dbReference>
<dbReference type="Gene3D" id="3.40.50.150">
    <property type="entry name" value="Vaccinia Virus protein VP39"/>
    <property type="match status" value="1"/>
</dbReference>
<sequence>MQATYDSIANWYDTWVRDETSVDNATVSTFLDFIGAVDNQLICDVACGQGRVARALAQKKARVVGVDISSQLIAIAQREEQQVPLGIQYFLDDAQTLAQRAGLYF</sequence>
<dbReference type="InterPro" id="IPR041698">
    <property type="entry name" value="Methyltransf_25"/>
</dbReference>
<dbReference type="EMBL" id="RSCL01000035">
    <property type="protein sequence ID" value="RUS96640.1"/>
    <property type="molecule type" value="Genomic_DNA"/>
</dbReference>
<evidence type="ECO:0000313" key="3">
    <source>
        <dbReference type="Proteomes" id="UP000271624"/>
    </source>
</evidence>
<feature type="domain" description="Methyltransferase" evidence="1">
    <location>
        <begin position="42"/>
        <end position="100"/>
    </location>
</feature>
<dbReference type="SUPFAM" id="SSF53335">
    <property type="entry name" value="S-adenosyl-L-methionine-dependent methyltransferases"/>
    <property type="match status" value="1"/>
</dbReference>
<dbReference type="Proteomes" id="UP000271624">
    <property type="component" value="Unassembled WGS sequence"/>
</dbReference>
<dbReference type="RefSeq" id="WP_158632976.1">
    <property type="nucleotide sequence ID" value="NZ_RSCL01000035.1"/>
</dbReference>
<accession>A0A3S1C4U6</accession>
<reference evidence="2" key="1">
    <citation type="submission" date="2018-12" db="EMBL/GenBank/DDBJ databases">
        <authorList>
            <person name="Will S."/>
            <person name="Neumann-Schaal M."/>
            <person name="Henke P."/>
        </authorList>
    </citation>
    <scope>NUCLEOTIDE SEQUENCE</scope>
    <source>
        <strain evidence="2">PCC 7102</strain>
    </source>
</reference>